<dbReference type="Pfam" id="PF02653">
    <property type="entry name" value="BPD_transp_2"/>
    <property type="match status" value="1"/>
</dbReference>
<evidence type="ECO:0000313" key="11">
    <source>
        <dbReference type="Proteomes" id="UP001501598"/>
    </source>
</evidence>
<comment type="caution">
    <text evidence="10">The sequence shown here is derived from an EMBL/GenBank/DDBJ whole genome shotgun (WGS) entry which is preliminary data.</text>
</comment>
<evidence type="ECO:0000256" key="5">
    <source>
        <dbReference type="ARBA" id="ARBA00022970"/>
    </source>
</evidence>
<evidence type="ECO:0000256" key="8">
    <source>
        <dbReference type="ARBA" id="ARBA00037998"/>
    </source>
</evidence>
<reference evidence="11" key="1">
    <citation type="journal article" date="2019" name="Int. J. Syst. Evol. Microbiol.">
        <title>The Global Catalogue of Microorganisms (GCM) 10K type strain sequencing project: providing services to taxonomists for standard genome sequencing and annotation.</title>
        <authorList>
            <consortium name="The Broad Institute Genomics Platform"/>
            <consortium name="The Broad Institute Genome Sequencing Center for Infectious Disease"/>
            <person name="Wu L."/>
            <person name="Ma J."/>
        </authorList>
    </citation>
    <scope>NUCLEOTIDE SEQUENCE [LARGE SCALE GENOMIC DNA]</scope>
    <source>
        <strain evidence="11">JCM 17906</strain>
    </source>
</reference>
<evidence type="ECO:0000256" key="9">
    <source>
        <dbReference type="SAM" id="Phobius"/>
    </source>
</evidence>
<organism evidence="10 11">
    <name type="scientific">Pseudonocardia xishanensis</name>
    <dbReference type="NCBI Taxonomy" id="630995"/>
    <lineage>
        <taxon>Bacteria</taxon>
        <taxon>Bacillati</taxon>
        <taxon>Actinomycetota</taxon>
        <taxon>Actinomycetes</taxon>
        <taxon>Pseudonocardiales</taxon>
        <taxon>Pseudonocardiaceae</taxon>
        <taxon>Pseudonocardia</taxon>
    </lineage>
</organism>
<keyword evidence="4 9" id="KW-0812">Transmembrane</keyword>
<proteinExistence type="inferred from homology"/>
<evidence type="ECO:0000256" key="1">
    <source>
        <dbReference type="ARBA" id="ARBA00004651"/>
    </source>
</evidence>
<comment type="similarity">
    <text evidence="8">Belongs to the binding-protein-dependent transport system permease family. LivHM subfamily.</text>
</comment>
<comment type="subcellular location">
    <subcellularLocation>
        <location evidence="1">Cell membrane</location>
        <topology evidence="1">Multi-pass membrane protein</topology>
    </subcellularLocation>
</comment>
<sequence>MVDRGADPKAGSMTSLYSGLAIGAVYALVAMGYNVVFLASGVFNFAQAQYVTLGGFVGAVAAGAHGAPMWVVVPAGAVLGGLAGALQERLTIRPIRGGDGGGHNELITTIGVAVLIEGLVLVFFGPDPLSVPFPGGAQPITLLGGTVLPVEIALVVVAVLVAAALALFLRRTSWGLAALACAEDRDAARLRGIDVRTVAVGAFALAGALGFAVGPLVASKTLAVFSLGTAVALKSFVALALGGFGSQAGALFGGFAIGLVEAATVRWLGTEFGLLAVFVLLLGVLLVRPNGMFGNAAGRPA</sequence>
<feature type="transmembrane region" description="Helical" evidence="9">
    <location>
        <begin position="238"/>
        <end position="260"/>
    </location>
</feature>
<feature type="transmembrane region" description="Helical" evidence="9">
    <location>
        <begin position="146"/>
        <end position="169"/>
    </location>
</feature>
<evidence type="ECO:0000256" key="3">
    <source>
        <dbReference type="ARBA" id="ARBA00022475"/>
    </source>
</evidence>
<feature type="transmembrane region" description="Helical" evidence="9">
    <location>
        <begin position="267"/>
        <end position="287"/>
    </location>
</feature>
<keyword evidence="6 9" id="KW-1133">Transmembrane helix</keyword>
<keyword evidence="5" id="KW-0029">Amino-acid transport</keyword>
<keyword evidence="11" id="KW-1185">Reference proteome</keyword>
<feature type="transmembrane region" description="Helical" evidence="9">
    <location>
        <begin position="67"/>
        <end position="86"/>
    </location>
</feature>
<evidence type="ECO:0000256" key="7">
    <source>
        <dbReference type="ARBA" id="ARBA00023136"/>
    </source>
</evidence>
<keyword evidence="2" id="KW-0813">Transport</keyword>
<evidence type="ECO:0000256" key="6">
    <source>
        <dbReference type="ARBA" id="ARBA00022989"/>
    </source>
</evidence>
<dbReference type="PANTHER" id="PTHR11795">
    <property type="entry name" value="BRANCHED-CHAIN AMINO ACID TRANSPORT SYSTEM PERMEASE PROTEIN LIVH"/>
    <property type="match status" value="1"/>
</dbReference>
<protein>
    <submittedName>
        <fullName evidence="10">Branched-chain amino acid ABC transporter permease</fullName>
    </submittedName>
</protein>
<dbReference type="CDD" id="cd06582">
    <property type="entry name" value="TM_PBP1_LivH_like"/>
    <property type="match status" value="1"/>
</dbReference>
<dbReference type="Proteomes" id="UP001501598">
    <property type="component" value="Unassembled WGS sequence"/>
</dbReference>
<evidence type="ECO:0000313" key="10">
    <source>
        <dbReference type="EMBL" id="GAA4546375.1"/>
    </source>
</evidence>
<feature type="transmembrane region" description="Helical" evidence="9">
    <location>
        <begin position="20"/>
        <end position="47"/>
    </location>
</feature>
<evidence type="ECO:0000256" key="4">
    <source>
        <dbReference type="ARBA" id="ARBA00022692"/>
    </source>
</evidence>
<keyword evidence="7 9" id="KW-0472">Membrane</keyword>
<dbReference type="PANTHER" id="PTHR11795:SF450">
    <property type="entry name" value="ABC TRANSPORTER PERMEASE PROTEIN"/>
    <property type="match status" value="1"/>
</dbReference>
<evidence type="ECO:0000256" key="2">
    <source>
        <dbReference type="ARBA" id="ARBA00022448"/>
    </source>
</evidence>
<feature type="transmembrane region" description="Helical" evidence="9">
    <location>
        <begin position="198"/>
        <end position="218"/>
    </location>
</feature>
<keyword evidence="3" id="KW-1003">Cell membrane</keyword>
<dbReference type="EMBL" id="BAABGT010000032">
    <property type="protein sequence ID" value="GAA4546375.1"/>
    <property type="molecule type" value="Genomic_DNA"/>
</dbReference>
<feature type="transmembrane region" description="Helical" evidence="9">
    <location>
        <begin position="106"/>
        <end position="126"/>
    </location>
</feature>
<gene>
    <name evidence="10" type="ORF">GCM10023175_28460</name>
</gene>
<name>A0ABP8RRM5_9PSEU</name>
<dbReference type="InterPro" id="IPR052157">
    <property type="entry name" value="BCAA_transport_permease"/>
</dbReference>
<accession>A0ABP8RRM5</accession>
<dbReference type="InterPro" id="IPR001851">
    <property type="entry name" value="ABC_transp_permease"/>
</dbReference>